<accession>A0A1A6B7X4</accession>
<organism evidence="1 3">
    <name type="scientific">Mycobacterium gordonae</name>
    <dbReference type="NCBI Taxonomy" id="1778"/>
    <lineage>
        <taxon>Bacteria</taxon>
        <taxon>Bacillati</taxon>
        <taxon>Actinomycetota</taxon>
        <taxon>Actinomycetes</taxon>
        <taxon>Mycobacteriales</taxon>
        <taxon>Mycobacteriaceae</taxon>
        <taxon>Mycobacterium</taxon>
    </lineage>
</organism>
<protein>
    <submittedName>
        <fullName evidence="1">Uncharacterized protein</fullName>
    </submittedName>
</protein>
<dbReference type="EMBL" id="LQOY01000022">
    <property type="protein sequence ID" value="ORV95267.1"/>
    <property type="molecule type" value="Genomic_DNA"/>
</dbReference>
<evidence type="ECO:0000313" key="4">
    <source>
        <dbReference type="Proteomes" id="UP000193928"/>
    </source>
</evidence>
<keyword evidence="4" id="KW-1185">Reference proteome</keyword>
<reference evidence="2 4" key="1">
    <citation type="submission" date="2016-01" db="EMBL/GenBank/DDBJ databases">
        <title>The new phylogeny of the genus Mycobacterium.</title>
        <authorList>
            <person name="Tarcisio F."/>
            <person name="Conor M."/>
            <person name="Antonella G."/>
            <person name="Elisabetta G."/>
            <person name="Giulia F.S."/>
            <person name="Sara T."/>
            <person name="Anna F."/>
            <person name="Clotilde B."/>
            <person name="Roberto B."/>
            <person name="Veronica D.S."/>
            <person name="Fabio R."/>
            <person name="Monica P."/>
            <person name="Olivier J."/>
            <person name="Enrico T."/>
            <person name="Nicola S."/>
        </authorList>
    </citation>
    <scope>NUCLEOTIDE SEQUENCE [LARGE SCALE GENOMIC DNA]</scope>
    <source>
        <strain evidence="2 4">DSM 44160</strain>
    </source>
</reference>
<name>A0A1A6B7X4_MYCGO</name>
<dbReference type="RefSeq" id="WP_065137211.1">
    <property type="nucleotide sequence ID" value="NZ_JACKSU010000020.1"/>
</dbReference>
<gene>
    <name evidence="1" type="ORF">A9W98_35775</name>
    <name evidence="2" type="ORF">AWC08_15585</name>
</gene>
<dbReference type="OrthoDB" id="4735103at2"/>
<dbReference type="Proteomes" id="UP000093757">
    <property type="component" value="Unassembled WGS sequence"/>
</dbReference>
<dbReference type="EMBL" id="MAEM01000527">
    <property type="protein sequence ID" value="OBR98343.1"/>
    <property type="molecule type" value="Genomic_DNA"/>
</dbReference>
<sequence>MTLKRVDELKPGDRIRMTIGHATVVEIEPLEGDRTMLTFLYGTRRPADNDVTVDVLEDDEWGW</sequence>
<reference evidence="1 3" key="2">
    <citation type="submission" date="2016-06" db="EMBL/GenBank/DDBJ databases">
        <authorList>
            <person name="Kjaerup R.B."/>
            <person name="Dalgaard T.S."/>
            <person name="Juul-Madsen H.R."/>
        </authorList>
    </citation>
    <scope>NUCLEOTIDE SEQUENCE [LARGE SCALE GENOMIC DNA]</scope>
    <source>
        <strain evidence="1 3">1245752.6</strain>
    </source>
</reference>
<evidence type="ECO:0000313" key="3">
    <source>
        <dbReference type="Proteomes" id="UP000093757"/>
    </source>
</evidence>
<dbReference type="AlphaFoldDB" id="A0A1A6B7X4"/>
<proteinExistence type="predicted"/>
<dbReference type="Proteomes" id="UP000193928">
    <property type="component" value="Unassembled WGS sequence"/>
</dbReference>
<evidence type="ECO:0000313" key="2">
    <source>
        <dbReference type="EMBL" id="ORV95267.1"/>
    </source>
</evidence>
<comment type="caution">
    <text evidence="1">The sequence shown here is derived from an EMBL/GenBank/DDBJ whole genome shotgun (WGS) entry which is preliminary data.</text>
</comment>
<evidence type="ECO:0000313" key="1">
    <source>
        <dbReference type="EMBL" id="OBR98343.1"/>
    </source>
</evidence>